<dbReference type="AlphaFoldDB" id="A0A4Y2XAI1"/>
<name>A0A4Y2XAI1_ARAVE</name>
<evidence type="ECO:0000313" key="2">
    <source>
        <dbReference type="EMBL" id="GBO44942.1"/>
    </source>
</evidence>
<proteinExistence type="predicted"/>
<evidence type="ECO:0000259" key="1">
    <source>
        <dbReference type="Pfam" id="PF17906"/>
    </source>
</evidence>
<keyword evidence="3" id="KW-1185">Reference proteome</keyword>
<feature type="domain" description="Mos1 transposase HTH" evidence="1">
    <location>
        <begin position="4"/>
        <end position="48"/>
    </location>
</feature>
<dbReference type="PANTHER" id="PTHR46060:SF1">
    <property type="entry name" value="MARINER MOS1 TRANSPOSASE-LIKE PROTEIN"/>
    <property type="match status" value="1"/>
</dbReference>
<dbReference type="Gene3D" id="3.30.420.10">
    <property type="entry name" value="Ribonuclease H-like superfamily/Ribonuclease H"/>
    <property type="match status" value="1"/>
</dbReference>
<dbReference type="InterPro" id="IPR041426">
    <property type="entry name" value="Mos1_HTH"/>
</dbReference>
<dbReference type="Gene3D" id="1.10.10.1450">
    <property type="match status" value="1"/>
</dbReference>
<comment type="caution">
    <text evidence="2">The sequence shown here is derived from an EMBL/GenBank/DDBJ whole genome shotgun (WGS) entry which is preliminary data.</text>
</comment>
<protein>
    <recommendedName>
        <fullName evidence="1">Mos1 transposase HTH domain-containing protein</fullName>
    </recommendedName>
</protein>
<accession>A0A4Y2XAI1</accession>
<gene>
    <name evidence="2" type="primary">YK006_95</name>
    <name evidence="2" type="ORF">AVEN_47820_1</name>
</gene>
<organism evidence="2 3">
    <name type="scientific">Araneus ventricosus</name>
    <name type="common">Orbweaver spider</name>
    <name type="synonym">Epeira ventricosa</name>
    <dbReference type="NCBI Taxonomy" id="182803"/>
    <lineage>
        <taxon>Eukaryota</taxon>
        <taxon>Metazoa</taxon>
        <taxon>Ecdysozoa</taxon>
        <taxon>Arthropoda</taxon>
        <taxon>Chelicerata</taxon>
        <taxon>Arachnida</taxon>
        <taxon>Araneae</taxon>
        <taxon>Araneomorphae</taxon>
        <taxon>Entelegynae</taxon>
        <taxon>Araneoidea</taxon>
        <taxon>Araneidae</taxon>
        <taxon>Araneus</taxon>
    </lineage>
</organism>
<dbReference type="Pfam" id="PF17906">
    <property type="entry name" value="HTH_48"/>
    <property type="match status" value="1"/>
</dbReference>
<evidence type="ECO:0000313" key="3">
    <source>
        <dbReference type="Proteomes" id="UP000499080"/>
    </source>
</evidence>
<dbReference type="InterPro" id="IPR036397">
    <property type="entry name" value="RNaseH_sf"/>
</dbReference>
<dbReference type="OrthoDB" id="6118231at2759"/>
<dbReference type="EMBL" id="BGPR01071877">
    <property type="protein sequence ID" value="GBO44942.1"/>
    <property type="molecule type" value="Genomic_DNA"/>
</dbReference>
<dbReference type="InterPro" id="IPR052709">
    <property type="entry name" value="Transposase-MT_Hybrid"/>
</dbReference>
<reference evidence="2 3" key="1">
    <citation type="journal article" date="2019" name="Sci. Rep.">
        <title>Orb-weaving spider Araneus ventricosus genome elucidates the spidroin gene catalogue.</title>
        <authorList>
            <person name="Kono N."/>
            <person name="Nakamura H."/>
            <person name="Ohtoshi R."/>
            <person name="Moran D.A.P."/>
            <person name="Shinohara A."/>
            <person name="Yoshida Y."/>
            <person name="Fujiwara M."/>
            <person name="Mori M."/>
            <person name="Tomita M."/>
            <person name="Arakawa K."/>
        </authorList>
    </citation>
    <scope>NUCLEOTIDE SEQUENCE [LARGE SCALE GENOMIC DNA]</scope>
</reference>
<dbReference type="GO" id="GO:0003676">
    <property type="term" value="F:nucleic acid binding"/>
    <property type="evidence" value="ECO:0007669"/>
    <property type="project" value="InterPro"/>
</dbReference>
<dbReference type="PANTHER" id="PTHR46060">
    <property type="entry name" value="MARINER MOS1 TRANSPOSASE-LIKE PROTEIN"/>
    <property type="match status" value="1"/>
</dbReference>
<sequence>MEQRVTIKFCFKLGKTAMETHEMLVNVYGVEAVIKKCVFECFKHFRVGKEDVEDEPRLVRPPTSTIPDNIERVQWMLADGWRLSLRMIAEKLKISVDSVGNIVREHLQKRKVCARFIPHKLSDKQKQHRIKNSGDFIDACDQNPKFLETIITGDELWCYQYDSETKRQFMEWCSSSAKMLSDQIQD</sequence>
<dbReference type="Proteomes" id="UP000499080">
    <property type="component" value="Unassembled WGS sequence"/>
</dbReference>